<comment type="catalytic activity">
    <reaction evidence="8">
        <text>L-glutamine + H2O = L-glutamate + NH4(+)</text>
        <dbReference type="Rhea" id="RHEA:15889"/>
        <dbReference type="ChEBI" id="CHEBI:15377"/>
        <dbReference type="ChEBI" id="CHEBI:28938"/>
        <dbReference type="ChEBI" id="CHEBI:29985"/>
        <dbReference type="ChEBI" id="CHEBI:58359"/>
        <dbReference type="EC" id="3.5.1.2"/>
    </reaction>
</comment>
<evidence type="ECO:0000313" key="10">
    <source>
        <dbReference type="Proteomes" id="UP000266287"/>
    </source>
</evidence>
<dbReference type="UniPathway" id="UPA00074">
    <property type="reaction ID" value="UER00128"/>
</dbReference>
<evidence type="ECO:0000256" key="8">
    <source>
        <dbReference type="HAMAP-Rule" id="MF_00421"/>
    </source>
</evidence>
<comment type="catalytic activity">
    <reaction evidence="8">
        <text>N(2)-formyl-N(1)-(5-phospho-beta-D-ribosyl)glycinamide + L-glutamine + ATP + H2O = 2-formamido-N(1)-(5-O-phospho-beta-D-ribosyl)acetamidine + L-glutamate + ADP + phosphate + H(+)</text>
        <dbReference type="Rhea" id="RHEA:17129"/>
        <dbReference type="ChEBI" id="CHEBI:15377"/>
        <dbReference type="ChEBI" id="CHEBI:15378"/>
        <dbReference type="ChEBI" id="CHEBI:29985"/>
        <dbReference type="ChEBI" id="CHEBI:30616"/>
        <dbReference type="ChEBI" id="CHEBI:43474"/>
        <dbReference type="ChEBI" id="CHEBI:58359"/>
        <dbReference type="ChEBI" id="CHEBI:147286"/>
        <dbReference type="ChEBI" id="CHEBI:147287"/>
        <dbReference type="ChEBI" id="CHEBI:456216"/>
        <dbReference type="EC" id="6.3.5.3"/>
    </reaction>
</comment>
<evidence type="ECO:0000256" key="2">
    <source>
        <dbReference type="ARBA" id="ARBA00022598"/>
    </source>
</evidence>
<accession>A0A399G099</accession>
<comment type="caution">
    <text evidence="9">The sequence shown here is derived from an EMBL/GenBank/DDBJ whole genome shotgun (WGS) entry which is preliminary data.</text>
</comment>
<evidence type="ECO:0000256" key="3">
    <source>
        <dbReference type="ARBA" id="ARBA00022741"/>
    </source>
</evidence>
<comment type="subcellular location">
    <subcellularLocation>
        <location evidence="8">Cytoplasm</location>
    </subcellularLocation>
</comment>
<comment type="function">
    <text evidence="8">Part of the phosphoribosylformylglycinamidine synthase complex involved in the purines biosynthetic pathway. Catalyzes the ATP-dependent conversion of formylglycinamide ribonucleotide (FGAR) and glutamine to yield formylglycinamidine ribonucleotide (FGAM) and glutamate. The FGAM synthase complex is composed of three subunits. PurQ produces an ammonia molecule by converting glutamine to glutamate. PurL transfers the ammonia molecule to FGAR to form FGAM in an ATP-dependent manner. PurS interacts with PurQ and PurL and is thought to assist in the transfer of the ammonia molecule from PurQ to PurL.</text>
</comment>
<dbReference type="HAMAP" id="MF_00421">
    <property type="entry name" value="PurQ"/>
    <property type="match status" value="1"/>
</dbReference>
<keyword evidence="6 8" id="KW-0067">ATP-binding</keyword>
<keyword evidence="4 8" id="KW-0658">Purine biosynthesis</keyword>
<comment type="subunit">
    <text evidence="8">Part of the FGAM synthase complex composed of 1 PurL, 1 PurQ and 2 PurS subunits.</text>
</comment>
<dbReference type="PANTHER" id="PTHR10099:SF1">
    <property type="entry name" value="PHOSPHORIBOSYLFORMYLGLYCINAMIDINE SYNTHASE"/>
    <property type="match status" value="1"/>
</dbReference>
<dbReference type="SMART" id="SM01211">
    <property type="entry name" value="GATase_5"/>
    <property type="match status" value="1"/>
</dbReference>
<dbReference type="SUPFAM" id="SSF52317">
    <property type="entry name" value="Class I glutamine amidotransferase-like"/>
    <property type="match status" value="1"/>
</dbReference>
<dbReference type="NCBIfam" id="TIGR01737">
    <property type="entry name" value="FGAM_synth_I"/>
    <property type="match status" value="1"/>
</dbReference>
<dbReference type="Gene3D" id="3.40.50.880">
    <property type="match status" value="1"/>
</dbReference>
<evidence type="ECO:0000256" key="6">
    <source>
        <dbReference type="ARBA" id="ARBA00022840"/>
    </source>
</evidence>
<dbReference type="EMBL" id="NDHY01000001">
    <property type="protein sequence ID" value="RII01126.1"/>
    <property type="molecule type" value="Genomic_DNA"/>
</dbReference>
<reference evidence="9 10" key="1">
    <citation type="submission" date="2018-08" db="EMBL/GenBank/DDBJ databases">
        <title>Draft genome of candidate division NPL-UPA2 bacterium Unc8 that adapted to ultra-basic serpentinizing groundwater.</title>
        <authorList>
            <person name="Ishii S."/>
            <person name="Suzuki S."/>
            <person name="Nealson K.H."/>
        </authorList>
    </citation>
    <scope>NUCLEOTIDE SEQUENCE [LARGE SCALE GENOMIC DNA]</scope>
    <source>
        <strain evidence="9">Unc8</strain>
    </source>
</reference>
<evidence type="ECO:0000256" key="4">
    <source>
        <dbReference type="ARBA" id="ARBA00022755"/>
    </source>
</evidence>
<dbReference type="GO" id="GO:0005524">
    <property type="term" value="F:ATP binding"/>
    <property type="evidence" value="ECO:0007669"/>
    <property type="project" value="UniProtKB-KW"/>
</dbReference>
<dbReference type="GO" id="GO:0004359">
    <property type="term" value="F:glutaminase activity"/>
    <property type="evidence" value="ECO:0007669"/>
    <property type="project" value="UniProtKB-EC"/>
</dbReference>
<organism evidence="9 10">
    <name type="scientific">candidate division NPL-UPA2 bacterium Unc8</name>
    <dbReference type="NCBI Taxonomy" id="1980939"/>
    <lineage>
        <taxon>Bacteria</taxon>
    </lineage>
</organism>
<gene>
    <name evidence="8 9" type="primary">purQ</name>
    <name evidence="9" type="ORF">B9J77_00920</name>
</gene>
<dbReference type="GO" id="GO:0005737">
    <property type="term" value="C:cytoplasm"/>
    <property type="evidence" value="ECO:0007669"/>
    <property type="project" value="UniProtKB-SubCell"/>
</dbReference>
<name>A0A399G099_UNCN2</name>
<keyword evidence="5 8" id="KW-0378">Hydrolase</keyword>
<dbReference type="InterPro" id="IPR029062">
    <property type="entry name" value="Class_I_gatase-like"/>
</dbReference>
<proteinExistence type="inferred from homology"/>
<dbReference type="PIRSF" id="PIRSF001586">
    <property type="entry name" value="FGAM_synth_I"/>
    <property type="match status" value="1"/>
</dbReference>
<dbReference type="Proteomes" id="UP000266287">
    <property type="component" value="Unassembled WGS sequence"/>
</dbReference>
<evidence type="ECO:0000256" key="1">
    <source>
        <dbReference type="ARBA" id="ARBA00022490"/>
    </source>
</evidence>
<keyword evidence="2 8" id="KW-0436">Ligase</keyword>
<dbReference type="EC" id="3.5.1.2" evidence="8"/>
<feature type="active site" evidence="8">
    <location>
        <position position="223"/>
    </location>
</feature>
<dbReference type="InterPro" id="IPR010075">
    <property type="entry name" value="PRibForGlyAmidine_synth_PurQ"/>
</dbReference>
<dbReference type="PANTHER" id="PTHR10099">
    <property type="entry name" value="PHOSPHORIBOSYLFORMYLGLYCINAMIDINE SYNTHASE"/>
    <property type="match status" value="1"/>
</dbReference>
<keyword evidence="3 8" id="KW-0547">Nucleotide-binding</keyword>
<sequence length="271" mass="30682">MVKTPRVLVLIGYGINCDRETKLAFEMAGAQVQRVHINNLINSKYRLENFHILALPGGFSYGDDIASGKVLANKIKINLGDEVRKFISEGKLIIGICNGFQVMVKAGLLPDISDCVTQATTLTFNDSGRFEARWVHLRKWSEKCIWTRGIERIYLPVAHGEGKFFAEKETITNLEESQQIVFKYVNEEGEPAKGEFPHNPNGSERDIAAICDPSGRIFGMMPHPERFLYFINHPNWTKKKEELIRRGTGIPREGDGIALFRNGVQYVRDNL</sequence>
<evidence type="ECO:0000313" key="9">
    <source>
        <dbReference type="EMBL" id="RII01126.1"/>
    </source>
</evidence>
<keyword evidence="1 8" id="KW-0963">Cytoplasm</keyword>
<evidence type="ECO:0000256" key="7">
    <source>
        <dbReference type="ARBA" id="ARBA00022962"/>
    </source>
</evidence>
<comment type="pathway">
    <text evidence="8">Purine metabolism; IMP biosynthesis via de novo pathway; 5-amino-1-(5-phospho-D-ribosyl)imidazole from N(2)-formyl-N(1)-(5-phospho-D-ribosyl)glycinamide: step 1/2.</text>
</comment>
<dbReference type="CDD" id="cd01740">
    <property type="entry name" value="GATase1_FGAR_AT"/>
    <property type="match status" value="1"/>
</dbReference>
<dbReference type="PROSITE" id="PS51273">
    <property type="entry name" value="GATASE_TYPE_1"/>
    <property type="match status" value="1"/>
</dbReference>
<dbReference type="AlphaFoldDB" id="A0A399G099"/>
<keyword evidence="7 8" id="KW-0315">Glutamine amidotransferase</keyword>
<evidence type="ECO:0000256" key="5">
    <source>
        <dbReference type="ARBA" id="ARBA00022801"/>
    </source>
</evidence>
<dbReference type="EC" id="6.3.5.3" evidence="8"/>
<feature type="active site" evidence="8">
    <location>
        <position position="225"/>
    </location>
</feature>
<feature type="active site" description="Nucleophile" evidence="8">
    <location>
        <position position="97"/>
    </location>
</feature>
<dbReference type="Pfam" id="PF13507">
    <property type="entry name" value="GATase_5"/>
    <property type="match status" value="1"/>
</dbReference>
<protein>
    <recommendedName>
        <fullName evidence="8">Phosphoribosylformylglycinamidine synthase subunit PurQ</fullName>
        <shortName evidence="8">FGAM synthase</shortName>
        <ecNumber evidence="8">6.3.5.3</ecNumber>
    </recommendedName>
    <alternativeName>
        <fullName evidence="8">Formylglycinamide ribonucleotide amidotransferase subunit I</fullName>
        <shortName evidence="8">FGAR amidotransferase I</shortName>
        <shortName evidence="8">FGAR-AT I</shortName>
    </alternativeName>
    <alternativeName>
        <fullName evidence="8">Glutaminase PurQ</fullName>
        <ecNumber evidence="8">3.5.1.2</ecNumber>
    </alternativeName>
    <alternativeName>
        <fullName evidence="8">Phosphoribosylformylglycinamidine synthase subunit I</fullName>
    </alternativeName>
</protein>
<dbReference type="GO" id="GO:0004642">
    <property type="term" value="F:phosphoribosylformylglycinamidine synthase activity"/>
    <property type="evidence" value="ECO:0007669"/>
    <property type="project" value="UniProtKB-UniRule"/>
</dbReference>
<dbReference type="GO" id="GO:0006189">
    <property type="term" value="P:'de novo' IMP biosynthetic process"/>
    <property type="evidence" value="ECO:0007669"/>
    <property type="project" value="UniProtKB-UniRule"/>
</dbReference>